<evidence type="ECO:0000256" key="1">
    <source>
        <dbReference type="SAM" id="MobiDB-lite"/>
    </source>
</evidence>
<organism evidence="2 3">
    <name type="scientific">Stachybotrys chartarum (strain CBS 109288 / IBT 7711)</name>
    <name type="common">Toxic black mold</name>
    <name type="synonym">Stilbospora chartarum</name>
    <dbReference type="NCBI Taxonomy" id="1280523"/>
    <lineage>
        <taxon>Eukaryota</taxon>
        <taxon>Fungi</taxon>
        <taxon>Dikarya</taxon>
        <taxon>Ascomycota</taxon>
        <taxon>Pezizomycotina</taxon>
        <taxon>Sordariomycetes</taxon>
        <taxon>Hypocreomycetidae</taxon>
        <taxon>Hypocreales</taxon>
        <taxon>Stachybotryaceae</taxon>
        <taxon>Stachybotrys</taxon>
    </lineage>
</organism>
<feature type="compositionally biased region" description="Low complexity" evidence="1">
    <location>
        <begin position="373"/>
        <end position="382"/>
    </location>
</feature>
<dbReference type="EMBL" id="KL648207">
    <property type="protein sequence ID" value="KEY71764.1"/>
    <property type="molecule type" value="Genomic_DNA"/>
</dbReference>
<protein>
    <submittedName>
        <fullName evidence="2">Uncharacterized protein</fullName>
    </submittedName>
</protein>
<keyword evidence="3" id="KW-1185">Reference proteome</keyword>
<sequence length="441" mass="50714">MSDVSKGSGPSDDSSSSGSAGGSDWSYEYDFYCAICGGPFSLLPDHDWWEPETGWDENILELGAMENYWMRNPIVIGKDEARAKYWVSDETLPHGEDGHVFFNTNTISDPVLRRMKIGGARVYVVQQDQPLTIPFHDACRELLCIYMSIKVKELDKKVLYESFHRFWGGSYNRLDLFDYGSIAPHMRRRWPCKRGTEYFMFNPHRVTNQGRELYVLTSIQDPDWPQGGDLTRPHTVFRADGDPFRRFAPQVLTLIFEQIDDVADLYALKQASPAFNNVKLGDAFWEPRTRAEMPWIWEAPNDEDHPVVWEFVYHQFHFWRDVNAKETKYGVINRERMWRELLPKWAKVYEETRAQLRSAERLGSDADGEDSSSGDGPSSNEESSSDEVESSTDGYDTSLDEEESSSDDEDDSFDEEDDSSDEGEISSNGLPLRLRDPETED</sequence>
<evidence type="ECO:0000313" key="3">
    <source>
        <dbReference type="Proteomes" id="UP000028045"/>
    </source>
</evidence>
<proteinExistence type="predicted"/>
<dbReference type="OrthoDB" id="9984533at2759"/>
<dbReference type="AlphaFoldDB" id="A0A084B2I5"/>
<feature type="region of interest" description="Disordered" evidence="1">
    <location>
        <begin position="359"/>
        <end position="441"/>
    </location>
</feature>
<dbReference type="HOGENOM" id="CLU_733985_0_0_1"/>
<feature type="region of interest" description="Disordered" evidence="1">
    <location>
        <begin position="1"/>
        <end position="20"/>
    </location>
</feature>
<reference evidence="2 3" key="1">
    <citation type="journal article" date="2014" name="BMC Genomics">
        <title>Comparative genome sequencing reveals chemotype-specific gene clusters in the toxigenic black mold Stachybotrys.</title>
        <authorList>
            <person name="Semeiks J."/>
            <person name="Borek D."/>
            <person name="Otwinowski Z."/>
            <person name="Grishin N.V."/>
        </authorList>
    </citation>
    <scope>NUCLEOTIDE SEQUENCE [LARGE SCALE GENOMIC DNA]</scope>
    <source>
        <strain evidence="3">CBS 109288 / IBT 7711</strain>
    </source>
</reference>
<dbReference type="Proteomes" id="UP000028045">
    <property type="component" value="Unassembled WGS sequence"/>
</dbReference>
<gene>
    <name evidence="2" type="ORF">S7711_10655</name>
</gene>
<evidence type="ECO:0000313" key="2">
    <source>
        <dbReference type="EMBL" id="KEY71764.1"/>
    </source>
</evidence>
<name>A0A084B2I5_STACB</name>
<feature type="compositionally biased region" description="Acidic residues" evidence="1">
    <location>
        <begin position="398"/>
        <end position="424"/>
    </location>
</feature>
<accession>A0A084B2I5</accession>